<dbReference type="AlphaFoldDB" id="A0A6J4TEI3"/>
<name>A0A6J4TEI3_9SPHN</name>
<gene>
    <name evidence="3" type="ORF">AVDCRST_MAG23-175</name>
</gene>
<dbReference type="InterPro" id="IPR009875">
    <property type="entry name" value="PilZ_domain"/>
</dbReference>
<dbReference type="SUPFAM" id="SSF141371">
    <property type="entry name" value="PilZ domain-like"/>
    <property type="match status" value="1"/>
</dbReference>
<dbReference type="Pfam" id="PF07238">
    <property type="entry name" value="PilZ"/>
    <property type="match status" value="1"/>
</dbReference>
<feature type="region of interest" description="Disordered" evidence="1">
    <location>
        <begin position="110"/>
        <end position="134"/>
    </location>
</feature>
<accession>A0A6J4TEI3</accession>
<dbReference type="EMBL" id="CADCWD010000010">
    <property type="protein sequence ID" value="CAA9520670.1"/>
    <property type="molecule type" value="Genomic_DNA"/>
</dbReference>
<reference evidence="3" key="1">
    <citation type="submission" date="2020-02" db="EMBL/GenBank/DDBJ databases">
        <authorList>
            <person name="Meier V. D."/>
        </authorList>
    </citation>
    <scope>NUCLEOTIDE SEQUENCE</scope>
    <source>
        <strain evidence="3">AVDCRST_MAG23</strain>
    </source>
</reference>
<evidence type="ECO:0000259" key="2">
    <source>
        <dbReference type="Pfam" id="PF07238"/>
    </source>
</evidence>
<dbReference type="GO" id="GO:0035438">
    <property type="term" value="F:cyclic-di-GMP binding"/>
    <property type="evidence" value="ECO:0007669"/>
    <property type="project" value="InterPro"/>
</dbReference>
<evidence type="ECO:0000313" key="3">
    <source>
        <dbReference type="EMBL" id="CAA9520670.1"/>
    </source>
</evidence>
<evidence type="ECO:0000256" key="1">
    <source>
        <dbReference type="SAM" id="MobiDB-lite"/>
    </source>
</evidence>
<protein>
    <recommendedName>
        <fullName evidence="2">PilZ domain-containing protein</fullName>
    </recommendedName>
</protein>
<feature type="domain" description="PilZ" evidence="2">
    <location>
        <begin position="19"/>
        <end position="100"/>
    </location>
</feature>
<organism evidence="3">
    <name type="scientific">uncultured Sphingosinicella sp</name>
    <dbReference type="NCBI Taxonomy" id="478748"/>
    <lineage>
        <taxon>Bacteria</taxon>
        <taxon>Pseudomonadati</taxon>
        <taxon>Pseudomonadota</taxon>
        <taxon>Alphaproteobacteria</taxon>
        <taxon>Sphingomonadales</taxon>
        <taxon>Sphingosinicellaceae</taxon>
        <taxon>Sphingosinicella</taxon>
        <taxon>environmental samples</taxon>
    </lineage>
</organism>
<sequence>MAGQGILRLVAGEPEYPERKHRRFRVLLSASLITTTDEIVVKLRDLSCTGAMVEGMRLPPAGTDVILKRGGLEVFATLAWVQGRRAGLTFEEAISETELMSQIHQMPLESAPTVEIEKRRPSFRGGQLSDEDRQLAAEWANPVGRQAYRD</sequence>
<proteinExistence type="predicted"/>
<dbReference type="Gene3D" id="2.40.10.220">
    <property type="entry name" value="predicted glycosyltransferase like domains"/>
    <property type="match status" value="1"/>
</dbReference>